<dbReference type="AlphaFoldDB" id="A0A6C0P940"/>
<keyword evidence="1" id="KW-0472">Membrane</keyword>
<keyword evidence="1" id="KW-0812">Transmembrane</keyword>
<evidence type="ECO:0000313" key="3">
    <source>
        <dbReference type="Proteomes" id="UP000479114"/>
    </source>
</evidence>
<sequence>MNQIKANTSKIIEVREQEELISHIQMPVTARVFSTTMQADGELAYRTQFQPLKGLQNAIPLKWLWSKQVKEACLVKDRNDNVIGALRHVQSEAMLSYYEVGFMTESLAIYEVSKKHNLHLLIFFEGRQIGQIEKSFVVRNNLDRYSLFLLDDFARFKDLLILFVGYFDNWNYANIGEIVVSKKQVKWEWSYSKANKKYDKKWLPNHFAISEAHKAAIDNEQMNIGFKLLFAFVVICGLSVLAFNFWSLR</sequence>
<accession>A0A6C0P940</accession>
<evidence type="ECO:0000256" key="1">
    <source>
        <dbReference type="SAM" id="Phobius"/>
    </source>
</evidence>
<evidence type="ECO:0000313" key="2">
    <source>
        <dbReference type="EMBL" id="QHW33052.1"/>
    </source>
</evidence>
<protein>
    <submittedName>
        <fullName evidence="2">Uncharacterized protein</fullName>
    </submittedName>
</protein>
<keyword evidence="3" id="KW-1185">Reference proteome</keyword>
<gene>
    <name evidence="2" type="ORF">GZH47_21110</name>
</gene>
<feature type="transmembrane region" description="Helical" evidence="1">
    <location>
        <begin position="228"/>
        <end position="246"/>
    </location>
</feature>
<reference evidence="2 3" key="1">
    <citation type="submission" date="2020-02" db="EMBL/GenBank/DDBJ databases">
        <title>Paenibacillus sp. nov., isolated from rhizosphere soil of tomato.</title>
        <authorList>
            <person name="Weon H.-Y."/>
            <person name="Lee S.A."/>
        </authorList>
    </citation>
    <scope>NUCLEOTIDE SEQUENCE [LARGE SCALE GENOMIC DNA]</scope>
    <source>
        <strain evidence="2 3">14171R-81</strain>
    </source>
</reference>
<dbReference type="EMBL" id="CP048286">
    <property type="protein sequence ID" value="QHW33052.1"/>
    <property type="molecule type" value="Genomic_DNA"/>
</dbReference>
<name>A0A6C0P940_9BACL</name>
<dbReference type="KEGG" id="prz:GZH47_21110"/>
<organism evidence="2 3">
    <name type="scientific">Paenibacillus rhizovicinus</name>
    <dbReference type="NCBI Taxonomy" id="2704463"/>
    <lineage>
        <taxon>Bacteria</taxon>
        <taxon>Bacillati</taxon>
        <taxon>Bacillota</taxon>
        <taxon>Bacilli</taxon>
        <taxon>Bacillales</taxon>
        <taxon>Paenibacillaceae</taxon>
        <taxon>Paenibacillus</taxon>
    </lineage>
</organism>
<proteinExistence type="predicted"/>
<dbReference type="RefSeq" id="WP_162642983.1">
    <property type="nucleotide sequence ID" value="NZ_CP048286.1"/>
</dbReference>
<dbReference type="Proteomes" id="UP000479114">
    <property type="component" value="Chromosome"/>
</dbReference>
<keyword evidence="1" id="KW-1133">Transmembrane helix</keyword>